<dbReference type="SUPFAM" id="SSF52980">
    <property type="entry name" value="Restriction endonuclease-like"/>
    <property type="match status" value="1"/>
</dbReference>
<gene>
    <name evidence="1" type="ORF">MNBD_GAMMA01-843</name>
</gene>
<evidence type="ECO:0008006" key="2">
    <source>
        <dbReference type="Google" id="ProtNLM"/>
    </source>
</evidence>
<sequence length="68" mass="7791">MLNENDIVEKVTDFLKTKGYRITQSLTTNQQGIDIIAETEYETLYIEAKGETSSVETSKRFGLPFNRN</sequence>
<organism evidence="1">
    <name type="scientific">hydrothermal vent metagenome</name>
    <dbReference type="NCBI Taxonomy" id="652676"/>
    <lineage>
        <taxon>unclassified sequences</taxon>
        <taxon>metagenomes</taxon>
        <taxon>ecological metagenomes</taxon>
    </lineage>
</organism>
<accession>A0A3B0VBM7</accession>
<protein>
    <recommendedName>
        <fullName evidence="2">Restriction endonuclease type IV Mrr domain-containing protein</fullName>
    </recommendedName>
</protein>
<feature type="non-terminal residue" evidence="1">
    <location>
        <position position="68"/>
    </location>
</feature>
<dbReference type="AlphaFoldDB" id="A0A3B0VBM7"/>
<name>A0A3B0VBM7_9ZZZZ</name>
<proteinExistence type="predicted"/>
<reference evidence="1" key="1">
    <citation type="submission" date="2018-06" db="EMBL/GenBank/DDBJ databases">
        <authorList>
            <person name="Zhirakovskaya E."/>
        </authorList>
    </citation>
    <scope>NUCLEOTIDE SEQUENCE</scope>
</reference>
<evidence type="ECO:0000313" key="1">
    <source>
        <dbReference type="EMBL" id="VAW34239.1"/>
    </source>
</evidence>
<dbReference type="InterPro" id="IPR011335">
    <property type="entry name" value="Restrct_endonuc-II-like"/>
</dbReference>
<dbReference type="EMBL" id="UOEW01000067">
    <property type="protein sequence ID" value="VAW34239.1"/>
    <property type="molecule type" value="Genomic_DNA"/>
</dbReference>